<keyword evidence="2 6" id="KW-0413">Isomerase</keyword>
<dbReference type="EMBL" id="BJUV01000002">
    <property type="protein sequence ID" value="GEK81964.1"/>
    <property type="molecule type" value="Genomic_DNA"/>
</dbReference>
<organism evidence="6 8">
    <name type="scientific">Frigoribacterium faeni</name>
    <dbReference type="NCBI Taxonomy" id="145483"/>
    <lineage>
        <taxon>Bacteria</taxon>
        <taxon>Bacillati</taxon>
        <taxon>Actinomycetota</taxon>
        <taxon>Actinomycetes</taxon>
        <taxon>Micrococcales</taxon>
        <taxon>Microbacteriaceae</taxon>
        <taxon>Frigoribacterium</taxon>
    </lineage>
</organism>
<feature type="binding site" evidence="4">
    <location>
        <position position="58"/>
    </location>
    <ligand>
        <name>substrate</name>
    </ligand>
</feature>
<dbReference type="InterPro" id="IPR013078">
    <property type="entry name" value="His_Pase_superF_clade-1"/>
</dbReference>
<dbReference type="InterPro" id="IPR050275">
    <property type="entry name" value="PGM_Phosphatase"/>
</dbReference>
<dbReference type="OrthoDB" id="4697614at2"/>
<dbReference type="SMART" id="SM00855">
    <property type="entry name" value="PGAM"/>
    <property type="match status" value="1"/>
</dbReference>
<dbReference type="Pfam" id="PF00300">
    <property type="entry name" value="His_Phos_1"/>
    <property type="match status" value="1"/>
</dbReference>
<evidence type="ECO:0000313" key="5">
    <source>
        <dbReference type="EMBL" id="GEK81964.1"/>
    </source>
</evidence>
<evidence type="ECO:0000313" key="6">
    <source>
        <dbReference type="EMBL" id="MBA8812924.1"/>
    </source>
</evidence>
<feature type="binding site" evidence="4">
    <location>
        <begin position="83"/>
        <end position="86"/>
    </location>
    <ligand>
        <name>substrate</name>
    </ligand>
</feature>
<dbReference type="AlphaFoldDB" id="A0A7W3PIQ9"/>
<dbReference type="GO" id="GO:0004619">
    <property type="term" value="F:phosphoglycerate mutase activity"/>
    <property type="evidence" value="ECO:0007669"/>
    <property type="project" value="UniProtKB-EC"/>
</dbReference>
<dbReference type="CDD" id="cd07067">
    <property type="entry name" value="HP_PGM_like"/>
    <property type="match status" value="1"/>
</dbReference>
<dbReference type="GO" id="GO:0005737">
    <property type="term" value="C:cytoplasm"/>
    <property type="evidence" value="ECO:0007669"/>
    <property type="project" value="TreeGrafter"/>
</dbReference>
<evidence type="ECO:0000256" key="2">
    <source>
        <dbReference type="ARBA" id="ARBA00023235"/>
    </source>
</evidence>
<keyword evidence="7" id="KW-1185">Reference proteome</keyword>
<dbReference type="EMBL" id="JACGWW010000001">
    <property type="protein sequence ID" value="MBA8812924.1"/>
    <property type="molecule type" value="Genomic_DNA"/>
</dbReference>
<dbReference type="Gene3D" id="3.40.50.1240">
    <property type="entry name" value="Phosphoglycerate mutase-like"/>
    <property type="match status" value="1"/>
</dbReference>
<reference evidence="5 7" key="1">
    <citation type="submission" date="2019-07" db="EMBL/GenBank/DDBJ databases">
        <title>Whole genome shotgun sequence of Frigoribacterium faeni NBRC 103066.</title>
        <authorList>
            <person name="Hosoyama A."/>
            <person name="Uohara A."/>
            <person name="Ohji S."/>
            <person name="Ichikawa N."/>
        </authorList>
    </citation>
    <scope>NUCLEOTIDE SEQUENCE [LARGE SCALE GENOMIC DNA]</scope>
    <source>
        <strain evidence="5 7">NBRC 103066</strain>
    </source>
</reference>
<dbReference type="GO" id="GO:0016791">
    <property type="term" value="F:phosphatase activity"/>
    <property type="evidence" value="ECO:0007669"/>
    <property type="project" value="TreeGrafter"/>
</dbReference>
<protein>
    <submittedName>
        <fullName evidence="5">Phosphatase PhoE</fullName>
    </submittedName>
    <submittedName>
        <fullName evidence="6">Putative phosphoglycerate mutase</fullName>
        <ecNumber evidence="6">5.4.2.12</ecNumber>
    </submittedName>
</protein>
<reference evidence="6 8" key="2">
    <citation type="submission" date="2020-07" db="EMBL/GenBank/DDBJ databases">
        <title>Sequencing the genomes of 1000 actinobacteria strains.</title>
        <authorList>
            <person name="Klenk H.-P."/>
        </authorList>
    </citation>
    <scope>NUCLEOTIDE SEQUENCE [LARGE SCALE GENOMIC DNA]</scope>
    <source>
        <strain evidence="6 8">DSM 10309</strain>
    </source>
</reference>
<feature type="active site" description="Proton donor/acceptor" evidence="3">
    <location>
        <position position="83"/>
    </location>
</feature>
<evidence type="ECO:0000313" key="7">
    <source>
        <dbReference type="Proteomes" id="UP000321154"/>
    </source>
</evidence>
<dbReference type="SUPFAM" id="SSF53254">
    <property type="entry name" value="Phosphoglycerate mutase-like"/>
    <property type="match status" value="1"/>
</dbReference>
<feature type="binding site" evidence="4">
    <location>
        <begin position="8"/>
        <end position="15"/>
    </location>
    <ligand>
        <name>substrate</name>
    </ligand>
</feature>
<name>A0A7W3PIQ9_9MICO</name>
<dbReference type="Proteomes" id="UP000522688">
    <property type="component" value="Unassembled WGS sequence"/>
</dbReference>
<dbReference type="RefSeq" id="WP_146852197.1">
    <property type="nucleotide sequence ID" value="NZ_BAAAHR010000002.1"/>
</dbReference>
<dbReference type="EC" id="5.4.2.12" evidence="6"/>
<evidence type="ECO:0000256" key="1">
    <source>
        <dbReference type="ARBA" id="ARBA00023152"/>
    </source>
</evidence>
<accession>A0A7W3PIQ9</accession>
<gene>
    <name evidence="5" type="primary">phoE</name>
    <name evidence="6" type="ORF">FB463_001148</name>
    <name evidence="5" type="ORF">FFA01_02730</name>
</gene>
<dbReference type="InterPro" id="IPR029033">
    <property type="entry name" value="His_PPase_superfam"/>
</dbReference>
<evidence type="ECO:0000256" key="4">
    <source>
        <dbReference type="PIRSR" id="PIRSR613078-2"/>
    </source>
</evidence>
<dbReference type="PANTHER" id="PTHR48100:SF1">
    <property type="entry name" value="HISTIDINE PHOSPHATASE FAMILY PROTEIN-RELATED"/>
    <property type="match status" value="1"/>
</dbReference>
<comment type="caution">
    <text evidence="6">The sequence shown here is derived from an EMBL/GenBank/DDBJ whole genome shotgun (WGS) entry which is preliminary data.</text>
</comment>
<sequence length="214" mass="23073">MTLLYLVRHGETDWNRARRIQGATDIPLNDLGRSQAREAGDLLARRRVTAVVASPLSRARETGSIIAERLGLGAPALVPEVAERRYGDAEGLTGTEVEARFPVGTPVPGRESRRELVARVLPALIEVGRVHDGGLVVVATHGAVIRAVVNHVSPATEAHVGIPIRNGSIHSFEFDGDRLVLREFDDPIEVESESPGTYDFGYQNALESSAADEA</sequence>
<evidence type="ECO:0000313" key="8">
    <source>
        <dbReference type="Proteomes" id="UP000522688"/>
    </source>
</evidence>
<dbReference type="Proteomes" id="UP000321154">
    <property type="component" value="Unassembled WGS sequence"/>
</dbReference>
<evidence type="ECO:0000256" key="3">
    <source>
        <dbReference type="PIRSR" id="PIRSR613078-1"/>
    </source>
</evidence>
<dbReference type="PROSITE" id="PS00175">
    <property type="entry name" value="PG_MUTASE"/>
    <property type="match status" value="1"/>
</dbReference>
<dbReference type="InterPro" id="IPR001345">
    <property type="entry name" value="PG/BPGM_mutase_AS"/>
</dbReference>
<proteinExistence type="predicted"/>
<dbReference type="PANTHER" id="PTHR48100">
    <property type="entry name" value="BROAD-SPECIFICITY PHOSPHATASE YOR283W-RELATED"/>
    <property type="match status" value="1"/>
</dbReference>
<keyword evidence="1" id="KW-0324">Glycolysis</keyword>
<feature type="active site" description="Tele-phosphohistidine intermediate" evidence="3">
    <location>
        <position position="9"/>
    </location>
</feature>